<gene>
    <name evidence="10" type="ORF">DR864_19965</name>
</gene>
<dbReference type="Gene3D" id="2.40.170.20">
    <property type="entry name" value="TonB-dependent receptor, beta-barrel domain"/>
    <property type="match status" value="1"/>
</dbReference>
<evidence type="ECO:0000256" key="2">
    <source>
        <dbReference type="ARBA" id="ARBA00022448"/>
    </source>
</evidence>
<accession>A0A344TMI7</accession>
<name>A0A344TMI7_9BACT</name>
<keyword evidence="4 7" id="KW-0812">Transmembrane</keyword>
<dbReference type="GO" id="GO:0009279">
    <property type="term" value="C:cell outer membrane"/>
    <property type="evidence" value="ECO:0007669"/>
    <property type="project" value="UniProtKB-SubCell"/>
</dbReference>
<dbReference type="Proteomes" id="UP000251993">
    <property type="component" value="Chromosome"/>
</dbReference>
<keyword evidence="5 7" id="KW-0472">Membrane</keyword>
<evidence type="ECO:0000259" key="9">
    <source>
        <dbReference type="Pfam" id="PF07715"/>
    </source>
</evidence>
<evidence type="ECO:0000313" key="11">
    <source>
        <dbReference type="Proteomes" id="UP000251993"/>
    </source>
</evidence>
<keyword evidence="10" id="KW-0675">Receptor</keyword>
<dbReference type="SUPFAM" id="SSF56935">
    <property type="entry name" value="Porins"/>
    <property type="match status" value="1"/>
</dbReference>
<organism evidence="10 11">
    <name type="scientific">Runella rosea</name>
    <dbReference type="NCBI Taxonomy" id="2259595"/>
    <lineage>
        <taxon>Bacteria</taxon>
        <taxon>Pseudomonadati</taxon>
        <taxon>Bacteroidota</taxon>
        <taxon>Cytophagia</taxon>
        <taxon>Cytophagales</taxon>
        <taxon>Spirosomataceae</taxon>
        <taxon>Runella</taxon>
    </lineage>
</organism>
<dbReference type="InterPro" id="IPR039426">
    <property type="entry name" value="TonB-dep_rcpt-like"/>
</dbReference>
<protein>
    <submittedName>
        <fullName evidence="10">TonB-dependent receptor</fullName>
    </submittedName>
</protein>
<proteinExistence type="inferred from homology"/>
<dbReference type="FunFam" id="2.170.130.10:FF:000008">
    <property type="entry name" value="SusC/RagA family TonB-linked outer membrane protein"/>
    <property type="match status" value="1"/>
</dbReference>
<dbReference type="OrthoDB" id="9768177at2"/>
<keyword evidence="8" id="KW-0732">Signal</keyword>
<keyword evidence="2 7" id="KW-0813">Transport</keyword>
<dbReference type="Pfam" id="PF07715">
    <property type="entry name" value="Plug"/>
    <property type="match status" value="1"/>
</dbReference>
<feature type="chain" id="PRO_5016658408" evidence="8">
    <location>
        <begin position="21"/>
        <end position="1063"/>
    </location>
</feature>
<evidence type="ECO:0000313" key="10">
    <source>
        <dbReference type="EMBL" id="AXE19858.1"/>
    </source>
</evidence>
<dbReference type="AlphaFoldDB" id="A0A344TMI7"/>
<evidence type="ECO:0000256" key="5">
    <source>
        <dbReference type="ARBA" id="ARBA00023136"/>
    </source>
</evidence>
<dbReference type="InterPro" id="IPR023996">
    <property type="entry name" value="TonB-dep_OMP_SusC/RagA"/>
</dbReference>
<reference evidence="10 11" key="1">
    <citation type="submission" date="2018-07" db="EMBL/GenBank/DDBJ databases">
        <title>Genome sequencing of Runella.</title>
        <authorList>
            <person name="Baek M.-G."/>
            <person name="Yi H."/>
        </authorList>
    </citation>
    <scope>NUCLEOTIDE SEQUENCE [LARGE SCALE GENOMIC DNA]</scope>
    <source>
        <strain evidence="10 11">HYN0085</strain>
    </source>
</reference>
<feature type="signal peptide" evidence="8">
    <location>
        <begin position="1"/>
        <end position="20"/>
    </location>
</feature>
<dbReference type="Gene3D" id="2.60.40.1120">
    <property type="entry name" value="Carboxypeptidase-like, regulatory domain"/>
    <property type="match status" value="1"/>
</dbReference>
<dbReference type="RefSeq" id="WP_114068626.1">
    <property type="nucleotide sequence ID" value="NZ_CP030850.1"/>
</dbReference>
<dbReference type="SUPFAM" id="SSF49464">
    <property type="entry name" value="Carboxypeptidase regulatory domain-like"/>
    <property type="match status" value="1"/>
</dbReference>
<dbReference type="InterPro" id="IPR037066">
    <property type="entry name" value="Plug_dom_sf"/>
</dbReference>
<comment type="subcellular location">
    <subcellularLocation>
        <location evidence="1 7">Cell outer membrane</location>
        <topology evidence="1 7">Multi-pass membrane protein</topology>
    </subcellularLocation>
</comment>
<keyword evidence="3 7" id="KW-1134">Transmembrane beta strand</keyword>
<keyword evidence="6 7" id="KW-0998">Cell outer membrane</keyword>
<dbReference type="InterPro" id="IPR008969">
    <property type="entry name" value="CarboxyPept-like_regulatory"/>
</dbReference>
<dbReference type="NCBIfam" id="TIGR04057">
    <property type="entry name" value="SusC_RagA_signa"/>
    <property type="match status" value="1"/>
</dbReference>
<dbReference type="InterPro" id="IPR036942">
    <property type="entry name" value="Beta-barrel_TonB_sf"/>
</dbReference>
<evidence type="ECO:0000256" key="3">
    <source>
        <dbReference type="ARBA" id="ARBA00022452"/>
    </source>
</evidence>
<keyword evidence="11" id="KW-1185">Reference proteome</keyword>
<comment type="similarity">
    <text evidence="7">Belongs to the TonB-dependent receptor family.</text>
</comment>
<dbReference type="PROSITE" id="PS52016">
    <property type="entry name" value="TONB_DEPENDENT_REC_3"/>
    <property type="match status" value="1"/>
</dbReference>
<dbReference type="InterPro" id="IPR023997">
    <property type="entry name" value="TonB-dep_OMP_SusC/RagA_CS"/>
</dbReference>
<evidence type="ECO:0000256" key="4">
    <source>
        <dbReference type="ARBA" id="ARBA00022692"/>
    </source>
</evidence>
<dbReference type="InterPro" id="IPR012910">
    <property type="entry name" value="Plug_dom"/>
</dbReference>
<dbReference type="NCBIfam" id="TIGR04056">
    <property type="entry name" value="OMP_RagA_SusC"/>
    <property type="match status" value="1"/>
</dbReference>
<feature type="domain" description="TonB-dependent receptor plug" evidence="9">
    <location>
        <begin position="117"/>
        <end position="224"/>
    </location>
</feature>
<dbReference type="Pfam" id="PF13715">
    <property type="entry name" value="CarbopepD_reg_2"/>
    <property type="match status" value="1"/>
</dbReference>
<dbReference type="EMBL" id="CP030850">
    <property type="protein sequence ID" value="AXE19858.1"/>
    <property type="molecule type" value="Genomic_DNA"/>
</dbReference>
<evidence type="ECO:0000256" key="6">
    <source>
        <dbReference type="ARBA" id="ARBA00023237"/>
    </source>
</evidence>
<evidence type="ECO:0000256" key="1">
    <source>
        <dbReference type="ARBA" id="ARBA00004571"/>
    </source>
</evidence>
<dbReference type="KEGG" id="run:DR864_19965"/>
<dbReference type="Gene3D" id="2.170.130.10">
    <property type="entry name" value="TonB-dependent receptor, plug domain"/>
    <property type="match status" value="1"/>
</dbReference>
<evidence type="ECO:0000256" key="7">
    <source>
        <dbReference type="PROSITE-ProRule" id="PRU01360"/>
    </source>
</evidence>
<evidence type="ECO:0000256" key="8">
    <source>
        <dbReference type="SAM" id="SignalP"/>
    </source>
</evidence>
<sequence length="1063" mass="116926">MKKHFFTLCLFLGFVSLAWSQNRRVTGTVTDGVSGETLPGVSILLKGTNVGTTTSIEGKFSINVPEKNDAVLIFSFVGYLPESVVVGNRSEVNLSLNPDQKMLEEVVVIGYGEAINRRDLTGSVSSVGAKQLKDIPLTNAAEALTGRLAGVRVTTSEGAPGADIQIRIRGGGSITQDNSPIYIVDGIQVENALSFLSPQDIETIDVLKDASTTAIYGARGANGVVIITTKSGKGGKTTVSYNGSMGVREIFKKLPVMNPYDFVRWQYERSRNDAAAEKSFSDQYGAWENLNQYKTLTPIDWQEEVFGRQATYQNHNLIVNGGNAATNYNLSLTANKEDGVLLESGFDRYLATFKMDHKASEKLRLGFNVRYLNQTVSGAGTTTSGTKSTNRLRHSVQYRPLVVGIAPEVDDFDENLYISSGNLVNPILMTQAEYRKAYTKAINLSGYASYSILKNLTFKTTIGIDNNDAQNNSFWSKITGTARNYASQPVASIFQQSAFTINNSNTLQYSKKFETKHDLNVIVGQEIYQNVSKSTTIETRYFPTDISAEQALANMGLGSPPTGAQQARPISNETPANRLFSLFGRVSYGYNDKYLATVSLRSDRSSKFNYANGALVFPSGTVAWRFTKENFMKGSKFLTDGKVRLGYGVAGNNRIGDLLYQQLYGVTGEYALNHSVLPGYAPIALANEDLKWESNVSQNVGLDLSFLSNRFQLSIDAYKNSGRNLLLAVAIPPTSGYSSQIKNLGSTTNKGIEVQLNAYIIQKKDFTWNSNLNISTNKNTVTGLGTVTQLTRNSGWQGSDGTDDYLVKVGEPVGLMYGFVTDGFYKVDDFTFNATTNTYTVKPGIAVNSVYGTPQPGMLKWKDIDGDGLVTADKDRTVIGNANPKFIGGWNNQIAYKNFDLSLFMNWVVGNDIYNANKIEMTDGAFPSLNMLEFMKDRWTNINDQGQVVTDPTALAALNANATIWSPVRVQRYWLHSWAVEDGSFLRINNLTVGYSLPSEVLKKIKLSRFRAFATVNNLATLTKYTGYDPEVNTRRSDPLTQGVDFAGYPRAKTWVFGVNLTF</sequence>